<dbReference type="SUPFAM" id="SSF144083">
    <property type="entry name" value="Magnesium transport protein CorA, transmembrane region"/>
    <property type="match status" value="1"/>
</dbReference>
<evidence type="ECO:0000256" key="6">
    <source>
        <dbReference type="ARBA" id="ARBA00022842"/>
    </source>
</evidence>
<reference evidence="13" key="3">
    <citation type="submission" date="2023-07" db="EMBL/GenBank/DDBJ databases">
        <title>Stenotrophomonas isolates from soil.</title>
        <authorList>
            <person name="Sharma V."/>
            <person name="Zur-Pinska J."/>
            <person name="Hay A.G."/>
        </authorList>
    </citation>
    <scope>NUCLEOTIDE SEQUENCE</scope>
    <source>
        <strain evidence="13">C2</strain>
    </source>
</reference>
<keyword evidence="4" id="KW-1003">Cell membrane</keyword>
<comment type="similarity">
    <text evidence="2">Belongs to the CorA metal ion transporter (MIT) (TC 1.A.35) family.</text>
</comment>
<keyword evidence="9 12" id="KW-0472">Membrane</keyword>
<keyword evidence="3" id="KW-0813">Transport</keyword>
<dbReference type="Proteomes" id="UP000191133">
    <property type="component" value="Unassembled WGS sequence"/>
</dbReference>
<evidence type="ECO:0000313" key="15">
    <source>
        <dbReference type="Proteomes" id="UP000191133"/>
    </source>
</evidence>
<dbReference type="InterPro" id="IPR045863">
    <property type="entry name" value="CorA_TM1_TM2"/>
</dbReference>
<evidence type="ECO:0000313" key="14">
    <source>
        <dbReference type="EMBL" id="SLM24018.1"/>
    </source>
</evidence>
<keyword evidence="16" id="KW-1185">Reference proteome</keyword>
<evidence type="ECO:0000256" key="2">
    <source>
        <dbReference type="ARBA" id="ARBA00009765"/>
    </source>
</evidence>
<evidence type="ECO:0000256" key="4">
    <source>
        <dbReference type="ARBA" id="ARBA00022475"/>
    </source>
</evidence>
<reference evidence="14" key="2">
    <citation type="submission" date="2016-10" db="EMBL/GenBank/DDBJ databases">
        <authorList>
            <person name="de Groot N.N."/>
        </authorList>
    </citation>
    <scope>NUCLEOTIDE SEQUENCE [LARGE SCALE GENOMIC DNA]</scope>
    <source>
        <strain evidence="14">92MFCol6.1</strain>
    </source>
</reference>
<dbReference type="AlphaFoldDB" id="A0A1W1GXK7"/>
<accession>A0A1W1GXK7</accession>
<evidence type="ECO:0000256" key="3">
    <source>
        <dbReference type="ARBA" id="ARBA00022448"/>
    </source>
</evidence>
<dbReference type="GO" id="GO:0050897">
    <property type="term" value="F:cobalt ion binding"/>
    <property type="evidence" value="ECO:0007669"/>
    <property type="project" value="TreeGrafter"/>
</dbReference>
<dbReference type="CDD" id="cd12830">
    <property type="entry name" value="MtCorA-like"/>
    <property type="match status" value="1"/>
</dbReference>
<evidence type="ECO:0000256" key="5">
    <source>
        <dbReference type="ARBA" id="ARBA00022692"/>
    </source>
</evidence>
<dbReference type="EMBL" id="JAUKNN010000002">
    <property type="protein sequence ID" value="MDN8667984.1"/>
    <property type="molecule type" value="Genomic_DNA"/>
</dbReference>
<organism evidence="14 15">
    <name type="scientific">Stenotrophomonas indicatrix</name>
    <dbReference type="NCBI Taxonomy" id="2045451"/>
    <lineage>
        <taxon>Bacteria</taxon>
        <taxon>Pseudomonadati</taxon>
        <taxon>Pseudomonadota</taxon>
        <taxon>Gammaproteobacteria</taxon>
        <taxon>Lysobacterales</taxon>
        <taxon>Lysobacteraceae</taxon>
        <taxon>Stenotrophomonas</taxon>
    </lineage>
</organism>
<dbReference type="GO" id="GO:0000287">
    <property type="term" value="F:magnesium ion binding"/>
    <property type="evidence" value="ECO:0007669"/>
    <property type="project" value="TreeGrafter"/>
</dbReference>
<keyword evidence="8" id="KW-0406">Ion transport</keyword>
<evidence type="ECO:0000256" key="7">
    <source>
        <dbReference type="ARBA" id="ARBA00022989"/>
    </source>
</evidence>
<dbReference type="PANTHER" id="PTHR46494:SF1">
    <property type="entry name" value="CORA FAMILY METAL ION TRANSPORTER (EUROFUNG)"/>
    <property type="match status" value="1"/>
</dbReference>
<feature type="transmembrane region" description="Helical" evidence="12">
    <location>
        <begin position="318"/>
        <end position="338"/>
    </location>
</feature>
<gene>
    <name evidence="13" type="ORF">Q0S36_01400</name>
    <name evidence="14" type="ORF">SAMN04488690_1734</name>
</gene>
<comment type="subcellular location">
    <subcellularLocation>
        <location evidence="1">Cell membrane</location>
        <topology evidence="1">Multi-pass membrane protein</topology>
    </subcellularLocation>
</comment>
<dbReference type="Pfam" id="PF01544">
    <property type="entry name" value="CorA"/>
    <property type="match status" value="1"/>
</dbReference>
<feature type="transmembrane region" description="Helical" evidence="12">
    <location>
        <begin position="287"/>
        <end position="306"/>
    </location>
</feature>
<evidence type="ECO:0000313" key="16">
    <source>
        <dbReference type="Proteomes" id="UP001174315"/>
    </source>
</evidence>
<dbReference type="SUPFAM" id="SSF143865">
    <property type="entry name" value="CorA soluble domain-like"/>
    <property type="match status" value="1"/>
</dbReference>
<keyword evidence="5 12" id="KW-0812">Transmembrane</keyword>
<evidence type="ECO:0000256" key="8">
    <source>
        <dbReference type="ARBA" id="ARBA00023065"/>
    </source>
</evidence>
<dbReference type="PANTHER" id="PTHR46494">
    <property type="entry name" value="CORA FAMILY METAL ION TRANSPORTER (EUROFUNG)"/>
    <property type="match status" value="1"/>
</dbReference>
<dbReference type="RefSeq" id="WP_051501564.1">
    <property type="nucleotide sequence ID" value="NZ_CBCSJV010000003.1"/>
</dbReference>
<evidence type="ECO:0000256" key="10">
    <source>
        <dbReference type="ARBA" id="ARBA00034269"/>
    </source>
</evidence>
<keyword evidence="7 12" id="KW-1133">Transmembrane helix</keyword>
<dbReference type="InterPro" id="IPR002523">
    <property type="entry name" value="MgTranspt_CorA/ZnTranspt_ZntB"/>
</dbReference>
<comment type="function">
    <text evidence="11">Mediates influx of magnesium ions. Alternates between open and closed states. Activated by low cytoplasmic Mg(2+) levels. Inactive when cytoplasmic Mg(2+) levels are high.</text>
</comment>
<evidence type="ECO:0000256" key="9">
    <source>
        <dbReference type="ARBA" id="ARBA00023136"/>
    </source>
</evidence>
<sequence length="344" mass="38622">MAGMSLPAPLPAPAAASAAANPTCVINCVHYDDDGKRHDISLDAISDVIASNNGFVWVGLYDPNEDVLLKLQEEFCLHDLAVEDARNAHQRPKVEAYGNSLFVVVTTAQMVDERIQYGETHAFLGPRFLVTVRHGASLSYAPVRARVEREPQLLKMGPSYCLYAVADFVVDNYLPITNRFRDTLELLEKDIFADSYKRSTVVRLYELKRELNKMRMAVAPLQDVLAQLRRYQGELFPDEVKLYIRDVHDHAVRISDVIDTLREMLGTALSVNLSLVTLAQGETVKRLGAWAALLAAPTLITSWYGMNFSHMPELNQPWAYPLMIVAVGGICVGLYRLFKRVKWL</sequence>
<proteinExistence type="inferred from homology"/>
<keyword evidence="6" id="KW-0460">Magnesium</keyword>
<evidence type="ECO:0000313" key="13">
    <source>
        <dbReference type="EMBL" id="MDN8667984.1"/>
    </source>
</evidence>
<dbReference type="GO" id="GO:0015095">
    <property type="term" value="F:magnesium ion transmembrane transporter activity"/>
    <property type="evidence" value="ECO:0007669"/>
    <property type="project" value="TreeGrafter"/>
</dbReference>
<dbReference type="GO" id="GO:0015087">
    <property type="term" value="F:cobalt ion transmembrane transporter activity"/>
    <property type="evidence" value="ECO:0007669"/>
    <property type="project" value="TreeGrafter"/>
</dbReference>
<dbReference type="Proteomes" id="UP001174315">
    <property type="component" value="Unassembled WGS sequence"/>
</dbReference>
<dbReference type="Gene3D" id="3.30.460.20">
    <property type="entry name" value="CorA soluble domain-like"/>
    <property type="match status" value="1"/>
</dbReference>
<protein>
    <submittedName>
        <fullName evidence="13">Magnesium and cobalt transport protein CorA</fullName>
    </submittedName>
    <submittedName>
        <fullName evidence="14">Magnesium transporter</fullName>
    </submittedName>
</protein>
<evidence type="ECO:0000256" key="1">
    <source>
        <dbReference type="ARBA" id="ARBA00004651"/>
    </source>
</evidence>
<dbReference type="Gene3D" id="1.20.58.340">
    <property type="entry name" value="Magnesium transport protein CorA, transmembrane region"/>
    <property type="match status" value="2"/>
</dbReference>
<dbReference type="FunFam" id="1.20.58.340:FF:000004">
    <property type="entry name" value="Magnesium transport protein CorA"/>
    <property type="match status" value="1"/>
</dbReference>
<name>A0A1W1GXK7_9GAMM</name>
<dbReference type="GO" id="GO:0005886">
    <property type="term" value="C:plasma membrane"/>
    <property type="evidence" value="ECO:0007669"/>
    <property type="project" value="UniProtKB-SubCell"/>
</dbReference>
<dbReference type="EMBL" id="FWEU01000002">
    <property type="protein sequence ID" value="SLM24018.1"/>
    <property type="molecule type" value="Genomic_DNA"/>
</dbReference>
<comment type="catalytic activity">
    <reaction evidence="10">
        <text>Mg(2+)(in) = Mg(2+)(out)</text>
        <dbReference type="Rhea" id="RHEA:29827"/>
        <dbReference type="ChEBI" id="CHEBI:18420"/>
    </reaction>
</comment>
<evidence type="ECO:0000256" key="11">
    <source>
        <dbReference type="ARBA" id="ARBA00045497"/>
    </source>
</evidence>
<dbReference type="InterPro" id="IPR045861">
    <property type="entry name" value="CorA_cytoplasmic_dom"/>
</dbReference>
<evidence type="ECO:0000256" key="12">
    <source>
        <dbReference type="SAM" id="Phobius"/>
    </source>
</evidence>
<dbReference type="GeneID" id="64104039"/>
<reference evidence="15" key="1">
    <citation type="submission" date="2016-10" db="EMBL/GenBank/DDBJ databases">
        <authorList>
            <person name="Varghese N."/>
        </authorList>
    </citation>
    <scope>NUCLEOTIDE SEQUENCE [LARGE SCALE GENOMIC DNA]</scope>
    <source>
        <strain evidence="15">92MFCol6.1</strain>
    </source>
</reference>